<dbReference type="RefSeq" id="WP_091284311.1">
    <property type="nucleotide sequence ID" value="NZ_FAOZ01000033.1"/>
</dbReference>
<gene>
    <name evidence="2" type="ORF">Ga0074812_1339</name>
</gene>
<keyword evidence="3" id="KW-1185">Reference proteome</keyword>
<evidence type="ECO:0000259" key="1">
    <source>
        <dbReference type="Pfam" id="PF12680"/>
    </source>
</evidence>
<reference evidence="3" key="1">
    <citation type="submission" date="2015-11" db="EMBL/GenBank/DDBJ databases">
        <authorList>
            <person name="Varghese N."/>
        </authorList>
    </citation>
    <scope>NUCLEOTIDE SEQUENCE [LARGE SCALE GENOMIC DNA]</scope>
    <source>
        <strain evidence="3">DSM 45899</strain>
    </source>
</reference>
<dbReference type="AlphaFoldDB" id="A0A0S4QWI5"/>
<feature type="domain" description="SnoaL-like" evidence="1">
    <location>
        <begin position="15"/>
        <end position="114"/>
    </location>
</feature>
<dbReference type="Proteomes" id="UP000198802">
    <property type="component" value="Unassembled WGS sequence"/>
</dbReference>
<proteinExistence type="predicted"/>
<dbReference type="EMBL" id="FAOZ01000033">
    <property type="protein sequence ID" value="CUU59885.1"/>
    <property type="molecule type" value="Genomic_DNA"/>
</dbReference>
<organism evidence="2 3">
    <name type="scientific">Parafrankia irregularis</name>
    <dbReference type="NCBI Taxonomy" id="795642"/>
    <lineage>
        <taxon>Bacteria</taxon>
        <taxon>Bacillati</taxon>
        <taxon>Actinomycetota</taxon>
        <taxon>Actinomycetes</taxon>
        <taxon>Frankiales</taxon>
        <taxon>Frankiaceae</taxon>
        <taxon>Parafrankia</taxon>
    </lineage>
</organism>
<accession>A0A0S4QWI5</accession>
<dbReference type="InterPro" id="IPR037401">
    <property type="entry name" value="SnoaL-like"/>
</dbReference>
<dbReference type="Gene3D" id="3.10.450.50">
    <property type="match status" value="1"/>
</dbReference>
<evidence type="ECO:0000313" key="3">
    <source>
        <dbReference type="Proteomes" id="UP000198802"/>
    </source>
</evidence>
<evidence type="ECO:0000313" key="2">
    <source>
        <dbReference type="EMBL" id="CUU59885.1"/>
    </source>
</evidence>
<sequence>MNDGNDEFESLALSYVAVWNETDSVARRAAVERILAPEIRYTDPIAVAEGCDAVDAMIGAVQGQFPGLTMTLAGPVDGHHDQARFTWGLGPAGAEPLVVGFDVIERGADGRITKVLGFLDKVPAGAGAGSGA</sequence>
<dbReference type="Pfam" id="PF12680">
    <property type="entry name" value="SnoaL_2"/>
    <property type="match status" value="1"/>
</dbReference>
<name>A0A0S4QWI5_9ACTN</name>
<dbReference type="SUPFAM" id="SSF54427">
    <property type="entry name" value="NTF2-like"/>
    <property type="match status" value="1"/>
</dbReference>
<dbReference type="InterPro" id="IPR032710">
    <property type="entry name" value="NTF2-like_dom_sf"/>
</dbReference>
<protein>
    <submittedName>
        <fullName evidence="2">SnoaL-like domain-containing protein</fullName>
    </submittedName>
</protein>